<evidence type="ECO:0000259" key="3">
    <source>
        <dbReference type="Pfam" id="PF01712"/>
    </source>
</evidence>
<evidence type="ECO:0000313" key="5">
    <source>
        <dbReference type="Proteomes" id="UP000466024"/>
    </source>
</evidence>
<protein>
    <submittedName>
        <fullName evidence="4">Deoxynucleoside kinase</fullName>
    </submittedName>
</protein>
<feature type="binding site" evidence="2">
    <location>
        <begin position="137"/>
        <end position="141"/>
    </location>
    <ligand>
        <name>ATP</name>
        <dbReference type="ChEBI" id="CHEBI:30616"/>
    </ligand>
</feature>
<sequence length="205" mass="23192">MHIAVEGPIGAGKTTLARQLATYLEWARRIPVRLSLENYQRNAFLADFYATPDRWALAAQLDFLVSRHKQLEALPTTGDEVIVADHTLLKDRIFADLVLQGRELALYREIADAMPVGGSRPTLMIYLDIETDTLLSRIAKRGRDFETSITAAYLHDLHQLYRRYLARSEVPVLTVDADLVDPGSDEQLAALWQRILRAHPGSDRQ</sequence>
<dbReference type="RefSeq" id="WP_149435415.1">
    <property type="nucleotide sequence ID" value="NZ_VTPX01000005.1"/>
</dbReference>
<dbReference type="GO" id="GO:0019136">
    <property type="term" value="F:deoxynucleoside kinase activity"/>
    <property type="evidence" value="ECO:0007669"/>
    <property type="project" value="InterPro"/>
</dbReference>
<dbReference type="GO" id="GO:0005524">
    <property type="term" value="F:ATP binding"/>
    <property type="evidence" value="ECO:0007669"/>
    <property type="project" value="UniProtKB-KW"/>
</dbReference>
<keyword evidence="4" id="KW-0808">Transferase</keyword>
<keyword evidence="2" id="KW-0547">Nucleotide-binding</keyword>
<keyword evidence="2" id="KW-0067">ATP-binding</keyword>
<feature type="active site" description="Proton acceptor" evidence="1">
    <location>
        <position position="85"/>
    </location>
</feature>
<dbReference type="AlphaFoldDB" id="A0A640WDZ9"/>
<dbReference type="PANTHER" id="PTHR10513">
    <property type="entry name" value="DEOXYNUCLEOSIDE KINASE"/>
    <property type="match status" value="1"/>
</dbReference>
<dbReference type="Gene3D" id="3.40.50.300">
    <property type="entry name" value="P-loop containing nucleotide triphosphate hydrolases"/>
    <property type="match status" value="1"/>
</dbReference>
<feature type="binding site" evidence="2">
    <location>
        <begin position="7"/>
        <end position="15"/>
    </location>
    <ligand>
        <name>ATP</name>
        <dbReference type="ChEBI" id="CHEBI:30616"/>
    </ligand>
</feature>
<feature type="domain" description="Deoxynucleoside kinase" evidence="3">
    <location>
        <begin position="3"/>
        <end position="187"/>
    </location>
</feature>
<dbReference type="InterPro" id="IPR002624">
    <property type="entry name" value="DCK/DGK"/>
</dbReference>
<evidence type="ECO:0000256" key="1">
    <source>
        <dbReference type="PIRSR" id="PIRSR000705-1"/>
    </source>
</evidence>
<keyword evidence="4" id="KW-0418">Kinase</keyword>
<dbReference type="Pfam" id="PF01712">
    <property type="entry name" value="dNK"/>
    <property type="match status" value="1"/>
</dbReference>
<dbReference type="InterPro" id="IPR050566">
    <property type="entry name" value="Deoxyribonucleoside_kinase"/>
</dbReference>
<keyword evidence="5" id="KW-1185">Reference proteome</keyword>
<dbReference type="Proteomes" id="UP000466024">
    <property type="component" value="Unassembled WGS sequence"/>
</dbReference>
<dbReference type="SUPFAM" id="SSF52540">
    <property type="entry name" value="P-loop containing nucleoside triphosphate hydrolases"/>
    <property type="match status" value="1"/>
</dbReference>
<dbReference type="PANTHER" id="PTHR10513:SF46">
    <property type="entry name" value="DEOXYGUANOSINE KINASE"/>
    <property type="match status" value="1"/>
</dbReference>
<name>A0A640WDZ9_9GAMM</name>
<accession>A0A640WDZ9</accession>
<dbReference type="InterPro" id="IPR031314">
    <property type="entry name" value="DNK_dom"/>
</dbReference>
<gene>
    <name evidence="4" type="ORF">F0A16_10855</name>
</gene>
<proteinExistence type="predicted"/>
<organism evidence="4 5">
    <name type="scientific">Salinicola corii</name>
    <dbReference type="NCBI Taxonomy" id="2606937"/>
    <lineage>
        <taxon>Bacteria</taxon>
        <taxon>Pseudomonadati</taxon>
        <taxon>Pseudomonadota</taxon>
        <taxon>Gammaproteobacteria</taxon>
        <taxon>Oceanospirillales</taxon>
        <taxon>Halomonadaceae</taxon>
        <taxon>Salinicola</taxon>
    </lineage>
</organism>
<dbReference type="InterPro" id="IPR027417">
    <property type="entry name" value="P-loop_NTPase"/>
</dbReference>
<evidence type="ECO:0000313" key="4">
    <source>
        <dbReference type="EMBL" id="KAA0018212.1"/>
    </source>
</evidence>
<dbReference type="EMBL" id="VTPX01000005">
    <property type="protein sequence ID" value="KAA0018212.1"/>
    <property type="molecule type" value="Genomic_DNA"/>
</dbReference>
<dbReference type="GO" id="GO:0005737">
    <property type="term" value="C:cytoplasm"/>
    <property type="evidence" value="ECO:0007669"/>
    <property type="project" value="TreeGrafter"/>
</dbReference>
<reference evidence="4 5" key="1">
    <citation type="submission" date="2019-08" db="EMBL/GenBank/DDBJ databases">
        <title>Bioinformatics analysis of the strain L3 and L5.</title>
        <authorList>
            <person name="Li X."/>
        </authorList>
    </citation>
    <scope>NUCLEOTIDE SEQUENCE [LARGE SCALE GENOMIC DNA]</scope>
    <source>
        <strain evidence="4 5">L3</strain>
    </source>
</reference>
<dbReference type="PIRSF" id="PIRSF000705">
    <property type="entry name" value="DNK"/>
    <property type="match status" value="1"/>
</dbReference>
<evidence type="ECO:0000256" key="2">
    <source>
        <dbReference type="PIRSR" id="PIRSR000705-3"/>
    </source>
</evidence>
<comment type="caution">
    <text evidence="4">The sequence shown here is derived from an EMBL/GenBank/DDBJ whole genome shotgun (WGS) entry which is preliminary data.</text>
</comment>
<dbReference type="CDD" id="cd01673">
    <property type="entry name" value="dNK"/>
    <property type="match status" value="1"/>
</dbReference>